<dbReference type="EMBL" id="SMLL01000004">
    <property type="protein sequence ID" value="TFY99831.1"/>
    <property type="molecule type" value="Genomic_DNA"/>
</dbReference>
<keyword evidence="3" id="KW-1185">Reference proteome</keyword>
<comment type="caution">
    <text evidence="2">The sequence shown here is derived from an EMBL/GenBank/DDBJ whole genome shotgun (WGS) entry which is preliminary data.</text>
</comment>
<dbReference type="Pfam" id="PF01590">
    <property type="entry name" value="GAF"/>
    <property type="match status" value="1"/>
</dbReference>
<dbReference type="SUPFAM" id="SSF55781">
    <property type="entry name" value="GAF domain-like"/>
    <property type="match status" value="1"/>
</dbReference>
<organism evidence="2 3">
    <name type="scientific">Ramlibacter rhizophilus</name>
    <dbReference type="NCBI Taxonomy" id="1781167"/>
    <lineage>
        <taxon>Bacteria</taxon>
        <taxon>Pseudomonadati</taxon>
        <taxon>Pseudomonadota</taxon>
        <taxon>Betaproteobacteria</taxon>
        <taxon>Burkholderiales</taxon>
        <taxon>Comamonadaceae</taxon>
        <taxon>Ramlibacter</taxon>
    </lineage>
</organism>
<evidence type="ECO:0000259" key="1">
    <source>
        <dbReference type="Pfam" id="PF01590"/>
    </source>
</evidence>
<protein>
    <submittedName>
        <fullName evidence="2">GAF domain-containing protein</fullName>
    </submittedName>
</protein>
<dbReference type="Proteomes" id="UP000297564">
    <property type="component" value="Unassembled WGS sequence"/>
</dbReference>
<name>A0A4Z0BM40_9BURK</name>
<evidence type="ECO:0000313" key="3">
    <source>
        <dbReference type="Proteomes" id="UP000297564"/>
    </source>
</evidence>
<dbReference type="InterPro" id="IPR029016">
    <property type="entry name" value="GAF-like_dom_sf"/>
</dbReference>
<gene>
    <name evidence="2" type="ORF">EZ242_11900</name>
</gene>
<reference evidence="2 3" key="1">
    <citation type="submission" date="2019-03" db="EMBL/GenBank/DDBJ databases">
        <title>Ramlibacter rhizophilus CCTCC AB2015357, whole genome shotgun sequence.</title>
        <authorList>
            <person name="Zhang X."/>
            <person name="Feng G."/>
            <person name="Zhu H."/>
        </authorList>
    </citation>
    <scope>NUCLEOTIDE SEQUENCE [LARGE SCALE GENOMIC DNA]</scope>
    <source>
        <strain evidence="2 3">CCTCC AB2015357</strain>
    </source>
</reference>
<proteinExistence type="predicted"/>
<sequence>MTALRSEALVEPLGPWVDLLDGLQAQGGLAEHLARIDQARIALLGPGLLTVSVYDAQAATLQRVWTSNAEAYPVGGRKHKPDTPWSRQVLQRCEIHVCEGDAAIRDAFDDHARIASLGLHGAINVPLATAGRCIATFNLLRPQPRWTAPERLVARLLAALAWPAVLRAVEPRVTSSPENQASRG</sequence>
<dbReference type="Gene3D" id="3.30.450.40">
    <property type="match status" value="1"/>
</dbReference>
<dbReference type="OrthoDB" id="9022072at2"/>
<accession>A0A4Z0BM40</accession>
<dbReference type="InterPro" id="IPR003018">
    <property type="entry name" value="GAF"/>
</dbReference>
<evidence type="ECO:0000313" key="2">
    <source>
        <dbReference type="EMBL" id="TFY99831.1"/>
    </source>
</evidence>
<dbReference type="AlphaFoldDB" id="A0A4Z0BM40"/>
<feature type="domain" description="GAF" evidence="1">
    <location>
        <begin position="71"/>
        <end position="162"/>
    </location>
</feature>